<comment type="similarity">
    <text evidence="1">Belongs to the adrenodoxin/putidaredoxin family.</text>
</comment>
<dbReference type="GO" id="GO:0051537">
    <property type="term" value="F:2 iron, 2 sulfur cluster binding"/>
    <property type="evidence" value="ECO:0007669"/>
    <property type="project" value="UniProtKB-KW"/>
</dbReference>
<sequence length="130" mass="14376">MLSSVVSKQLTKSIASNTLKMASCHFSKIFVKGLDGKKHEVEFEEGDTLYEAAEENGIKQIMGVCGGTMSCTRCQVYVGENKGKFAEPEEDELDGLERAFKRQDDSRLACALELTEEHDGVTLIQAPRKN</sequence>
<keyword evidence="5" id="KW-0411">Iron-sulfur</keyword>
<evidence type="ECO:0000256" key="3">
    <source>
        <dbReference type="ARBA" id="ARBA00022723"/>
    </source>
</evidence>
<dbReference type="InterPro" id="IPR012675">
    <property type="entry name" value="Beta-grasp_dom_sf"/>
</dbReference>
<dbReference type="PANTHER" id="PTHR23426:SF65">
    <property type="entry name" value="FERREDOXIN-2, MITOCHONDRIAL"/>
    <property type="match status" value="1"/>
</dbReference>
<keyword evidence="2" id="KW-0001">2Fe-2S</keyword>
<dbReference type="SUPFAM" id="SSF54292">
    <property type="entry name" value="2Fe-2S ferredoxin-like"/>
    <property type="match status" value="1"/>
</dbReference>
<comment type="caution">
    <text evidence="8">The sequence shown here is derived from an EMBL/GenBank/DDBJ whole genome shotgun (WGS) entry which is preliminary data.</text>
</comment>
<dbReference type="GO" id="GO:0046872">
    <property type="term" value="F:metal ion binding"/>
    <property type="evidence" value="ECO:0007669"/>
    <property type="project" value="UniProtKB-KW"/>
</dbReference>
<comment type="cofactor">
    <cofactor evidence="6">
        <name>[2Fe-2S] cluster</name>
        <dbReference type="ChEBI" id="CHEBI:190135"/>
    </cofactor>
</comment>
<reference evidence="8" key="1">
    <citation type="submission" date="2022-08" db="EMBL/GenBank/DDBJ databases">
        <title>Novel sulphate-reducing endosymbionts in the free-living metamonad Anaeramoeba.</title>
        <authorList>
            <person name="Jerlstrom-Hultqvist J."/>
            <person name="Cepicka I."/>
            <person name="Gallot-Lavallee L."/>
            <person name="Salas-Leiva D."/>
            <person name="Curtis B.A."/>
            <person name="Zahonova K."/>
            <person name="Pipaliya S."/>
            <person name="Dacks J."/>
            <person name="Roger A.J."/>
        </authorList>
    </citation>
    <scope>NUCLEOTIDE SEQUENCE</scope>
    <source>
        <strain evidence="8">Busselton2</strain>
    </source>
</reference>
<dbReference type="PROSITE" id="PS51085">
    <property type="entry name" value="2FE2S_FER_2"/>
    <property type="match status" value="1"/>
</dbReference>
<evidence type="ECO:0000259" key="7">
    <source>
        <dbReference type="PROSITE" id="PS51085"/>
    </source>
</evidence>
<evidence type="ECO:0000256" key="2">
    <source>
        <dbReference type="ARBA" id="ARBA00022714"/>
    </source>
</evidence>
<evidence type="ECO:0000256" key="4">
    <source>
        <dbReference type="ARBA" id="ARBA00023004"/>
    </source>
</evidence>
<dbReference type="AlphaFoldDB" id="A0AAV7ZT29"/>
<evidence type="ECO:0000256" key="5">
    <source>
        <dbReference type="ARBA" id="ARBA00023014"/>
    </source>
</evidence>
<keyword evidence="4" id="KW-0408">Iron</keyword>
<dbReference type="InterPro" id="IPR036010">
    <property type="entry name" value="2Fe-2S_ferredoxin-like_sf"/>
</dbReference>
<gene>
    <name evidence="8" type="ORF">M0812_09486</name>
</gene>
<protein>
    <submittedName>
        <fullName evidence="8">Ferredoxin-2</fullName>
    </submittedName>
</protein>
<evidence type="ECO:0000313" key="9">
    <source>
        <dbReference type="Proteomes" id="UP001146793"/>
    </source>
</evidence>
<dbReference type="EMBL" id="JANTQA010000023">
    <property type="protein sequence ID" value="KAJ3443642.1"/>
    <property type="molecule type" value="Genomic_DNA"/>
</dbReference>
<feature type="domain" description="2Fe-2S ferredoxin-type" evidence="7">
    <location>
        <begin position="27"/>
        <end position="129"/>
    </location>
</feature>
<dbReference type="InterPro" id="IPR001055">
    <property type="entry name" value="Adrenodoxin-like"/>
</dbReference>
<dbReference type="GO" id="GO:0140647">
    <property type="term" value="P:P450-containing electron transport chain"/>
    <property type="evidence" value="ECO:0007669"/>
    <property type="project" value="InterPro"/>
</dbReference>
<keyword evidence="3" id="KW-0479">Metal-binding</keyword>
<evidence type="ECO:0000256" key="6">
    <source>
        <dbReference type="ARBA" id="ARBA00034078"/>
    </source>
</evidence>
<accession>A0AAV7ZT29</accession>
<dbReference type="PANTHER" id="PTHR23426">
    <property type="entry name" value="FERREDOXIN/ADRENODOXIN"/>
    <property type="match status" value="1"/>
</dbReference>
<dbReference type="InterPro" id="IPR001041">
    <property type="entry name" value="2Fe-2S_ferredoxin-type"/>
</dbReference>
<dbReference type="Gene3D" id="3.10.20.30">
    <property type="match status" value="1"/>
</dbReference>
<evidence type="ECO:0000256" key="1">
    <source>
        <dbReference type="ARBA" id="ARBA00010914"/>
    </source>
</evidence>
<evidence type="ECO:0000313" key="8">
    <source>
        <dbReference type="EMBL" id="KAJ3443642.1"/>
    </source>
</evidence>
<dbReference type="Pfam" id="PF00111">
    <property type="entry name" value="Fer2"/>
    <property type="match status" value="1"/>
</dbReference>
<proteinExistence type="inferred from homology"/>
<dbReference type="GO" id="GO:0005739">
    <property type="term" value="C:mitochondrion"/>
    <property type="evidence" value="ECO:0007669"/>
    <property type="project" value="TreeGrafter"/>
</dbReference>
<dbReference type="GO" id="GO:0009055">
    <property type="term" value="F:electron transfer activity"/>
    <property type="evidence" value="ECO:0007669"/>
    <property type="project" value="TreeGrafter"/>
</dbReference>
<name>A0AAV7ZT29_9EUKA</name>
<dbReference type="Proteomes" id="UP001146793">
    <property type="component" value="Unassembled WGS sequence"/>
</dbReference>
<organism evidence="8 9">
    <name type="scientific">Anaeramoeba flamelloides</name>
    <dbReference type="NCBI Taxonomy" id="1746091"/>
    <lineage>
        <taxon>Eukaryota</taxon>
        <taxon>Metamonada</taxon>
        <taxon>Anaeramoebidae</taxon>
        <taxon>Anaeramoeba</taxon>
    </lineage>
</organism>